<feature type="domain" description="N-acetyltransferase" evidence="1">
    <location>
        <begin position="1"/>
        <end position="161"/>
    </location>
</feature>
<dbReference type="Proteomes" id="UP001589645">
    <property type="component" value="Unassembled WGS sequence"/>
</dbReference>
<keyword evidence="2" id="KW-0808">Transferase</keyword>
<gene>
    <name evidence="2" type="ORF">ACFFUV_21840</name>
</gene>
<proteinExistence type="predicted"/>
<organism evidence="2 3">
    <name type="scientific">Vibrio olivae</name>
    <dbReference type="NCBI Taxonomy" id="1243002"/>
    <lineage>
        <taxon>Bacteria</taxon>
        <taxon>Pseudomonadati</taxon>
        <taxon>Pseudomonadota</taxon>
        <taxon>Gammaproteobacteria</taxon>
        <taxon>Vibrionales</taxon>
        <taxon>Vibrionaceae</taxon>
        <taxon>Vibrio</taxon>
    </lineage>
</organism>
<evidence type="ECO:0000313" key="3">
    <source>
        <dbReference type="Proteomes" id="UP001589645"/>
    </source>
</evidence>
<dbReference type="RefSeq" id="WP_390197502.1">
    <property type="nucleotide sequence ID" value="NZ_JBHMEP010000015.1"/>
</dbReference>
<dbReference type="InterPro" id="IPR000182">
    <property type="entry name" value="GNAT_dom"/>
</dbReference>
<dbReference type="Pfam" id="PF00583">
    <property type="entry name" value="Acetyltransf_1"/>
    <property type="match status" value="1"/>
</dbReference>
<keyword evidence="2" id="KW-0012">Acyltransferase</keyword>
<name>A0ABV5HUL6_9VIBR</name>
<dbReference type="SUPFAM" id="SSF55729">
    <property type="entry name" value="Acyl-CoA N-acyltransferases (Nat)"/>
    <property type="match status" value="1"/>
</dbReference>
<dbReference type="EMBL" id="JBHMEP010000015">
    <property type="protein sequence ID" value="MFB9137597.1"/>
    <property type="molecule type" value="Genomic_DNA"/>
</dbReference>
<reference evidence="2 3" key="1">
    <citation type="submission" date="2024-09" db="EMBL/GenBank/DDBJ databases">
        <authorList>
            <person name="Sun Q."/>
            <person name="Mori K."/>
        </authorList>
    </citation>
    <scope>NUCLEOTIDE SEQUENCE [LARGE SCALE GENOMIC DNA]</scope>
    <source>
        <strain evidence="2 3">CECT 8064</strain>
    </source>
</reference>
<dbReference type="PROSITE" id="PS51186">
    <property type="entry name" value="GNAT"/>
    <property type="match status" value="1"/>
</dbReference>
<dbReference type="EC" id="2.3.-.-" evidence="2"/>
<dbReference type="Gene3D" id="3.40.630.30">
    <property type="match status" value="1"/>
</dbReference>
<dbReference type="PANTHER" id="PTHR43415">
    <property type="entry name" value="SPERMIDINE N(1)-ACETYLTRANSFERASE"/>
    <property type="match status" value="1"/>
</dbReference>
<dbReference type="GO" id="GO:0016746">
    <property type="term" value="F:acyltransferase activity"/>
    <property type="evidence" value="ECO:0007669"/>
    <property type="project" value="UniProtKB-KW"/>
</dbReference>
<keyword evidence="3" id="KW-1185">Reference proteome</keyword>
<evidence type="ECO:0000313" key="2">
    <source>
        <dbReference type="EMBL" id="MFB9137597.1"/>
    </source>
</evidence>
<accession>A0ABV5HUL6</accession>
<dbReference type="PANTHER" id="PTHR43415:SF5">
    <property type="entry name" value="ACETYLTRANSFERASE"/>
    <property type="match status" value="1"/>
</dbReference>
<protein>
    <submittedName>
        <fullName evidence="2">GNAT family N-acetyltransferase</fullName>
        <ecNumber evidence="2">2.3.-.-</ecNumber>
    </submittedName>
</protein>
<sequence length="176" mass="20677">MTMKLERFSQQHYDLLIGWIHSEEQMYLWSGPTYSFPLNVSQIKAHCSKPEVNPFILFNGSQPVGFVELYKITKHHYRVCRVLIAQEYRGNGLSKTMLNLVINKAVEDFGTIKLSLGVFERNQVAQRCYQDIGFKVVSFDRGSRVVNGEPWTLVHMEKSLITQRLRNTFNAWRFWR</sequence>
<comment type="caution">
    <text evidence="2">The sequence shown here is derived from an EMBL/GenBank/DDBJ whole genome shotgun (WGS) entry which is preliminary data.</text>
</comment>
<dbReference type="InterPro" id="IPR016181">
    <property type="entry name" value="Acyl_CoA_acyltransferase"/>
</dbReference>
<evidence type="ECO:0000259" key="1">
    <source>
        <dbReference type="PROSITE" id="PS51186"/>
    </source>
</evidence>